<evidence type="ECO:0000256" key="3">
    <source>
        <dbReference type="ARBA" id="ARBA00022771"/>
    </source>
</evidence>
<evidence type="ECO:0000256" key="4">
    <source>
        <dbReference type="ARBA" id="ARBA00022833"/>
    </source>
</evidence>
<accession>A0A8B6BFG1</accession>
<reference evidence="8" key="1">
    <citation type="submission" date="2018-11" db="EMBL/GenBank/DDBJ databases">
        <authorList>
            <person name="Alioto T."/>
            <person name="Alioto T."/>
        </authorList>
    </citation>
    <scope>NUCLEOTIDE SEQUENCE</scope>
</reference>
<evidence type="ECO:0000259" key="7">
    <source>
        <dbReference type="PROSITE" id="PS50119"/>
    </source>
</evidence>
<dbReference type="InterPro" id="IPR047153">
    <property type="entry name" value="TRIM45/56/19-like"/>
</dbReference>
<keyword evidence="1" id="KW-0597">Phosphoprotein</keyword>
<evidence type="ECO:0000256" key="2">
    <source>
        <dbReference type="ARBA" id="ARBA00022723"/>
    </source>
</evidence>
<dbReference type="InterPro" id="IPR001841">
    <property type="entry name" value="Znf_RING"/>
</dbReference>
<gene>
    <name evidence="8" type="ORF">MGAL_10B078903</name>
</gene>
<dbReference type="Gene3D" id="3.30.160.60">
    <property type="entry name" value="Classic Zinc Finger"/>
    <property type="match status" value="1"/>
</dbReference>
<dbReference type="InterPro" id="IPR027370">
    <property type="entry name" value="Znf-RING_euk"/>
</dbReference>
<dbReference type="OrthoDB" id="6119170at2759"/>
<dbReference type="PANTHER" id="PTHR25462:SF296">
    <property type="entry name" value="MEIOTIC P26, ISOFORM F"/>
    <property type="match status" value="1"/>
</dbReference>
<dbReference type="AlphaFoldDB" id="A0A8B6BFG1"/>
<dbReference type="EMBL" id="UYJE01000090">
    <property type="protein sequence ID" value="VDH90057.1"/>
    <property type="molecule type" value="Genomic_DNA"/>
</dbReference>
<evidence type="ECO:0000256" key="1">
    <source>
        <dbReference type="ARBA" id="ARBA00022553"/>
    </source>
</evidence>
<dbReference type="InterPro" id="IPR011042">
    <property type="entry name" value="6-blade_b-propeller_TolB-like"/>
</dbReference>
<keyword evidence="9" id="KW-1185">Reference proteome</keyword>
<dbReference type="Proteomes" id="UP000596742">
    <property type="component" value="Unassembled WGS sequence"/>
</dbReference>
<dbReference type="Gene3D" id="2.120.10.30">
    <property type="entry name" value="TolB, C-terminal domain"/>
    <property type="match status" value="1"/>
</dbReference>
<dbReference type="InterPro" id="IPR013083">
    <property type="entry name" value="Znf_RING/FYVE/PHD"/>
</dbReference>
<dbReference type="CDD" id="cd19757">
    <property type="entry name" value="Bbox1"/>
    <property type="match status" value="1"/>
</dbReference>
<dbReference type="PROSITE" id="PS00518">
    <property type="entry name" value="ZF_RING_1"/>
    <property type="match status" value="1"/>
</dbReference>
<dbReference type="Gene3D" id="3.30.40.10">
    <property type="entry name" value="Zinc/RING finger domain, C3HC4 (zinc finger)"/>
    <property type="match status" value="1"/>
</dbReference>
<dbReference type="PROSITE" id="PS50119">
    <property type="entry name" value="ZF_BBOX"/>
    <property type="match status" value="1"/>
</dbReference>
<keyword evidence="3 5" id="KW-0863">Zinc-finger</keyword>
<name>A0A8B6BFG1_MYTGA</name>
<keyword evidence="4" id="KW-0862">Zinc</keyword>
<dbReference type="Pfam" id="PF13445">
    <property type="entry name" value="zf-RING_UBOX"/>
    <property type="match status" value="1"/>
</dbReference>
<proteinExistence type="predicted"/>
<evidence type="ECO:0000313" key="9">
    <source>
        <dbReference type="Proteomes" id="UP000596742"/>
    </source>
</evidence>
<dbReference type="SMART" id="SM00184">
    <property type="entry name" value="RING"/>
    <property type="match status" value="2"/>
</dbReference>
<feature type="domain" description="RING-type" evidence="6">
    <location>
        <begin position="15"/>
        <end position="63"/>
    </location>
</feature>
<dbReference type="SMART" id="SM00336">
    <property type="entry name" value="BBOX"/>
    <property type="match status" value="2"/>
</dbReference>
<evidence type="ECO:0000259" key="6">
    <source>
        <dbReference type="PROSITE" id="PS50089"/>
    </source>
</evidence>
<evidence type="ECO:0000313" key="8">
    <source>
        <dbReference type="EMBL" id="VDH90057.1"/>
    </source>
</evidence>
<dbReference type="PANTHER" id="PTHR25462">
    <property type="entry name" value="BONUS, ISOFORM C-RELATED"/>
    <property type="match status" value="1"/>
</dbReference>
<protein>
    <recommendedName>
        <fullName evidence="10">TRIM56</fullName>
    </recommendedName>
</protein>
<dbReference type="PROSITE" id="PS50089">
    <property type="entry name" value="ZF_RING_2"/>
    <property type="match status" value="1"/>
</dbReference>
<dbReference type="InterPro" id="IPR017907">
    <property type="entry name" value="Znf_RING_CS"/>
</dbReference>
<keyword evidence="2" id="KW-0479">Metal-binding</keyword>
<dbReference type="InterPro" id="IPR000315">
    <property type="entry name" value="Znf_B-box"/>
</dbReference>
<feature type="domain" description="B box-type" evidence="7">
    <location>
        <begin position="102"/>
        <end position="149"/>
    </location>
</feature>
<dbReference type="SUPFAM" id="SSF57850">
    <property type="entry name" value="RING/U-box"/>
    <property type="match status" value="1"/>
</dbReference>
<evidence type="ECO:0008006" key="10">
    <source>
        <dbReference type="Google" id="ProtNLM"/>
    </source>
</evidence>
<dbReference type="SUPFAM" id="SSF101898">
    <property type="entry name" value="NHL repeat"/>
    <property type="match status" value="1"/>
</dbReference>
<organism evidence="8 9">
    <name type="scientific">Mytilus galloprovincialis</name>
    <name type="common">Mediterranean mussel</name>
    <dbReference type="NCBI Taxonomy" id="29158"/>
    <lineage>
        <taxon>Eukaryota</taxon>
        <taxon>Metazoa</taxon>
        <taxon>Spiralia</taxon>
        <taxon>Lophotrochozoa</taxon>
        <taxon>Mollusca</taxon>
        <taxon>Bivalvia</taxon>
        <taxon>Autobranchia</taxon>
        <taxon>Pteriomorphia</taxon>
        <taxon>Mytilida</taxon>
        <taxon>Mytiloidea</taxon>
        <taxon>Mytilidae</taxon>
        <taxon>Mytilinae</taxon>
        <taxon>Mytilus</taxon>
    </lineage>
</organism>
<dbReference type="GO" id="GO:0008270">
    <property type="term" value="F:zinc ion binding"/>
    <property type="evidence" value="ECO:0007669"/>
    <property type="project" value="UniProtKB-KW"/>
</dbReference>
<evidence type="ECO:0000256" key="5">
    <source>
        <dbReference type="PROSITE-ProRule" id="PRU00024"/>
    </source>
</evidence>
<sequence>MATVEQGNEQDAFTCPICLETLKTPKSLPCLHTFCETCIGEFILSTELRAEQKLSNYPCPVCRTVVTPTKPEDKPSQWAASLPHNFTISSLILMQNAKSVEQECHICKKQKKISKATHWCRDCTEALCEECLHLHGLMKLFADHKIVQIKEIDASVSEHEPESCMISDSCPVHSSKSVVAFCFDHHELCCVLCVTVQHRKCENVQVIQEMQYLKANKINALVFEVNDIKSNIGNIIKDKRVKQVKLEAGFTEIEVRANKLIASIKDNLDDILALFIKDLNIKREEQQHDFEKKLNTLEKLTNHFDQLQHVTKSVQKKGSLSQMFIHFEKSKTEVKFILTEATQILNTPSVREAKLKCNALLNQVRNVNLLGKLTLTQTNPSEMKEYVKQIFPQNCSLLKQTKPEICYGNITLKHNKTICLGDFNVHGGAFISDDVVVIGGNEGGSGGLIKAINISNEKMICESTFKTTVKRLAYDFESKSLFASCYESMMFHCLNKEFTSKIRLKDCGLGCNNGDICTFDGVLYVIVDNAIQRMDFTKLQDGMFEKCFDSDTACISLNGLEIDSKKKHLLYTSEDCEVVCTSLKGREIFRYKDEYLKQAQSLAVHSHGFILVANTGEGSNGSIHAISEDGKEGRTVLHNCLKNEPIRDICFDQINGRLAVFEPSYVEIYDVCVEEKPKHK</sequence>
<comment type="caution">
    <text evidence="8">The sequence shown here is derived from an EMBL/GenBank/DDBJ whole genome shotgun (WGS) entry which is preliminary data.</text>
</comment>